<feature type="compositionally biased region" description="Polar residues" evidence="6">
    <location>
        <begin position="104"/>
        <end position="113"/>
    </location>
</feature>
<dbReference type="PANTHER" id="PTHR33217:SF8">
    <property type="entry name" value="MUTATOR FAMILY TRANSPOSASE"/>
    <property type="match status" value="1"/>
</dbReference>
<dbReference type="NCBIfam" id="NF033543">
    <property type="entry name" value="transpos_IS256"/>
    <property type="match status" value="1"/>
</dbReference>
<dbReference type="AlphaFoldDB" id="A0A3N4Z6Z9"/>
<feature type="region of interest" description="Disordered" evidence="6">
    <location>
        <begin position="96"/>
        <end position="138"/>
    </location>
</feature>
<keyword evidence="5" id="KW-0233">DNA recombination</keyword>
<evidence type="ECO:0000256" key="2">
    <source>
        <dbReference type="ARBA" id="ARBA00010961"/>
    </source>
</evidence>
<dbReference type="GO" id="GO:0006313">
    <property type="term" value="P:DNA transposition"/>
    <property type="evidence" value="ECO:0007669"/>
    <property type="project" value="InterPro"/>
</dbReference>
<organism evidence="7 8">
    <name type="scientific">Georgenia muralis</name>
    <dbReference type="NCBI Taxonomy" id="154117"/>
    <lineage>
        <taxon>Bacteria</taxon>
        <taxon>Bacillati</taxon>
        <taxon>Actinomycetota</taxon>
        <taxon>Actinomycetes</taxon>
        <taxon>Micrococcales</taxon>
        <taxon>Bogoriellaceae</taxon>
        <taxon>Georgenia</taxon>
    </lineage>
</organism>
<evidence type="ECO:0000256" key="1">
    <source>
        <dbReference type="ARBA" id="ARBA00002190"/>
    </source>
</evidence>
<protein>
    <submittedName>
        <fullName evidence="7">Putative transposase</fullName>
    </submittedName>
</protein>
<gene>
    <name evidence="7" type="ORF">EDD32_2612</name>
</gene>
<evidence type="ECO:0000313" key="7">
    <source>
        <dbReference type="EMBL" id="RPF28103.1"/>
    </source>
</evidence>
<reference evidence="7 8" key="1">
    <citation type="submission" date="2018-11" db="EMBL/GenBank/DDBJ databases">
        <title>Sequencing the genomes of 1000 actinobacteria strains.</title>
        <authorList>
            <person name="Klenk H.-P."/>
        </authorList>
    </citation>
    <scope>NUCLEOTIDE SEQUENCE [LARGE SCALE GENOMIC DNA]</scope>
    <source>
        <strain evidence="7 8">DSM 14418</strain>
    </source>
</reference>
<evidence type="ECO:0000256" key="5">
    <source>
        <dbReference type="ARBA" id="ARBA00023172"/>
    </source>
</evidence>
<keyword evidence="8" id="KW-1185">Reference proteome</keyword>
<sequence length="473" mass="51876">MTTTQWTSQDLMDAAVRAAETEDVPTDDPQPSRPEKSARQLREELVSDDLIERLVKQAGAEGVALTGQGGFLPELIRSVLERGLAAELDDHLGYAKGERAGRGNSRNGSTPKTVETEIGPVPLATPRDRDGSFNPRLVPKGQRRLGGLDEMIISLYAGGMTVRDIQAHLARTLGTDLSHETIANITDAVTEEVIAWQSRPLDPVYPVVFLDALVVKVRHDAHVVNRAAHIAVGIDTDGIKHVLGIWVQSGEGAKFWAGVCAQLANRGVKDILIACCDGLPGLPEAIEATWPNTIVQTCVVHLIRAANRYLAYGDRKAFSAGLRRVYTAPDADAAETALLELAETDLGRKYPAAIAVWQRAWERFTPFLAFPPEVRRVIYTTNTIESLNYQLRKIIKNRGHFPSDDAVIKLLWLAITDIEDKRARQRAKEAGLPANRRKAAGRLVEGATTEGWNAALNQLELLYPDRLAGHINQ</sequence>
<evidence type="ECO:0000256" key="3">
    <source>
        <dbReference type="ARBA" id="ARBA00022578"/>
    </source>
</evidence>
<dbReference type="GO" id="GO:0003677">
    <property type="term" value="F:DNA binding"/>
    <property type="evidence" value="ECO:0007669"/>
    <property type="project" value="UniProtKB-KW"/>
</dbReference>
<evidence type="ECO:0000313" key="8">
    <source>
        <dbReference type="Proteomes" id="UP000280726"/>
    </source>
</evidence>
<comment type="caution">
    <text evidence="7">The sequence shown here is derived from an EMBL/GenBank/DDBJ whole genome shotgun (WGS) entry which is preliminary data.</text>
</comment>
<proteinExistence type="inferred from homology"/>
<name>A0A3N4Z6Z9_9MICO</name>
<comment type="similarity">
    <text evidence="2">Belongs to the transposase mutator family.</text>
</comment>
<feature type="region of interest" description="Disordered" evidence="6">
    <location>
        <begin position="16"/>
        <end position="40"/>
    </location>
</feature>
<dbReference type="Proteomes" id="UP000280726">
    <property type="component" value="Unassembled WGS sequence"/>
</dbReference>
<accession>A0A3N4Z6Z9</accession>
<dbReference type="EMBL" id="RKRA01000001">
    <property type="protein sequence ID" value="RPF28103.1"/>
    <property type="molecule type" value="Genomic_DNA"/>
</dbReference>
<dbReference type="GO" id="GO:0004803">
    <property type="term" value="F:transposase activity"/>
    <property type="evidence" value="ECO:0007669"/>
    <property type="project" value="InterPro"/>
</dbReference>
<keyword evidence="4" id="KW-0238">DNA-binding</keyword>
<dbReference type="PANTHER" id="PTHR33217">
    <property type="entry name" value="TRANSPOSASE FOR INSERTION SEQUENCE ELEMENT IS1081"/>
    <property type="match status" value="1"/>
</dbReference>
<evidence type="ECO:0000256" key="6">
    <source>
        <dbReference type="SAM" id="MobiDB-lite"/>
    </source>
</evidence>
<evidence type="ECO:0000256" key="4">
    <source>
        <dbReference type="ARBA" id="ARBA00023125"/>
    </source>
</evidence>
<keyword evidence="3" id="KW-0815">Transposition</keyword>
<dbReference type="InterPro" id="IPR001207">
    <property type="entry name" value="Transposase_mutator"/>
</dbReference>
<comment type="function">
    <text evidence="1">Required for the transposition of the insertion element.</text>
</comment>
<dbReference type="PROSITE" id="PS01007">
    <property type="entry name" value="TRANSPOSASE_MUTATOR"/>
    <property type="match status" value="1"/>
</dbReference>
<dbReference type="Pfam" id="PF00872">
    <property type="entry name" value="Transposase_mut"/>
    <property type="match status" value="1"/>
</dbReference>